<dbReference type="Proteomes" id="UP000574390">
    <property type="component" value="Unassembled WGS sequence"/>
</dbReference>
<accession>A0A7J6PT89</accession>
<dbReference type="InterPro" id="IPR010736">
    <property type="entry name" value="SHIPPO-rpt"/>
</dbReference>
<comment type="similarity">
    <text evidence="1">Belongs to the GDA1/CD39 NTPase family.</text>
</comment>
<protein>
    <submittedName>
        <fullName evidence="7">Ectonucleoside triphosphate diphosphohydrolase</fullName>
    </submittedName>
</protein>
<dbReference type="AlphaFoldDB" id="A0A7J6PT89"/>
<proteinExistence type="inferred from homology"/>
<keyword evidence="4" id="KW-0067">ATP-binding</keyword>
<keyword evidence="4" id="KW-0547">Nucleotide-binding</keyword>
<feature type="transmembrane region" description="Helical" evidence="6">
    <location>
        <begin position="412"/>
        <end position="431"/>
    </location>
</feature>
<dbReference type="GO" id="GO:0009134">
    <property type="term" value="P:nucleoside diphosphate catabolic process"/>
    <property type="evidence" value="ECO:0007669"/>
    <property type="project" value="TreeGrafter"/>
</dbReference>
<organism evidence="7 8">
    <name type="scientific">Perkinsus olseni</name>
    <name type="common">Perkinsus atlanticus</name>
    <dbReference type="NCBI Taxonomy" id="32597"/>
    <lineage>
        <taxon>Eukaryota</taxon>
        <taxon>Sar</taxon>
        <taxon>Alveolata</taxon>
        <taxon>Perkinsozoa</taxon>
        <taxon>Perkinsea</taxon>
        <taxon>Perkinsida</taxon>
        <taxon>Perkinsidae</taxon>
        <taxon>Perkinsus</taxon>
    </lineage>
</organism>
<evidence type="ECO:0000256" key="2">
    <source>
        <dbReference type="ARBA" id="ARBA00022801"/>
    </source>
</evidence>
<evidence type="ECO:0000256" key="4">
    <source>
        <dbReference type="PIRSR" id="PIRSR600407-2"/>
    </source>
</evidence>
<reference evidence="7 8" key="1">
    <citation type="submission" date="2020-04" db="EMBL/GenBank/DDBJ databases">
        <title>Perkinsus olseni comparative genomics.</title>
        <authorList>
            <person name="Bogema D.R."/>
        </authorList>
    </citation>
    <scope>NUCLEOTIDE SEQUENCE [LARGE SCALE GENOMIC DNA]</scope>
    <source>
        <strain evidence="7">ATCC PRA-205</strain>
    </source>
</reference>
<dbReference type="InterPro" id="IPR000407">
    <property type="entry name" value="GDA1_CD39_NTPase"/>
</dbReference>
<dbReference type="EMBL" id="JABANM010034671">
    <property type="protein sequence ID" value="KAF4699268.1"/>
    <property type="molecule type" value="Genomic_DNA"/>
</dbReference>
<feature type="region of interest" description="Disordered" evidence="5">
    <location>
        <begin position="340"/>
        <end position="361"/>
    </location>
</feature>
<keyword evidence="6" id="KW-0472">Membrane</keyword>
<dbReference type="Pfam" id="PF01150">
    <property type="entry name" value="GDA1_CD39"/>
    <property type="match status" value="1"/>
</dbReference>
<comment type="caution">
    <text evidence="7">The sequence shown here is derived from an EMBL/GenBank/DDBJ whole genome shotgun (WGS) entry which is preliminary data.</text>
</comment>
<evidence type="ECO:0000256" key="3">
    <source>
        <dbReference type="PIRSR" id="PIRSR600407-1"/>
    </source>
</evidence>
<dbReference type="GO" id="GO:0017110">
    <property type="term" value="F:nucleoside diphosphate phosphatase activity"/>
    <property type="evidence" value="ECO:0007669"/>
    <property type="project" value="TreeGrafter"/>
</dbReference>
<dbReference type="PANTHER" id="PTHR11782">
    <property type="entry name" value="ADENOSINE/GUANOSINE DIPHOSPHATASE"/>
    <property type="match status" value="1"/>
</dbReference>
<gene>
    <name evidence="7" type="primary">ENTPD6_4</name>
    <name evidence="7" type="ORF">FOZ62_016200</name>
</gene>
<evidence type="ECO:0000313" key="8">
    <source>
        <dbReference type="Proteomes" id="UP000574390"/>
    </source>
</evidence>
<dbReference type="GO" id="GO:0016020">
    <property type="term" value="C:membrane"/>
    <property type="evidence" value="ECO:0007669"/>
    <property type="project" value="TreeGrafter"/>
</dbReference>
<feature type="binding site" evidence="4">
    <location>
        <begin position="606"/>
        <end position="610"/>
    </location>
    <ligand>
        <name>ATP</name>
        <dbReference type="ChEBI" id="CHEBI:30616"/>
    </ligand>
</feature>
<keyword evidence="2 7" id="KW-0378">Hydrolase</keyword>
<dbReference type="GO" id="GO:0005524">
    <property type="term" value="F:ATP binding"/>
    <property type="evidence" value="ECO:0007669"/>
    <property type="project" value="UniProtKB-KW"/>
</dbReference>
<evidence type="ECO:0000256" key="5">
    <source>
        <dbReference type="SAM" id="MobiDB-lite"/>
    </source>
</evidence>
<keyword evidence="6" id="KW-1133">Transmembrane helix</keyword>
<evidence type="ECO:0000256" key="6">
    <source>
        <dbReference type="SAM" id="Phobius"/>
    </source>
</evidence>
<evidence type="ECO:0000256" key="1">
    <source>
        <dbReference type="ARBA" id="ARBA00009283"/>
    </source>
</evidence>
<name>A0A7J6PT89_PEROL</name>
<feature type="active site" description="Proton acceptor" evidence="3">
    <location>
        <position position="580"/>
    </location>
</feature>
<dbReference type="Pfam" id="PF07004">
    <property type="entry name" value="SHIPPO-rpt"/>
    <property type="match status" value="1"/>
</dbReference>
<keyword evidence="6" id="KW-0812">Transmembrane</keyword>
<dbReference type="Gene3D" id="3.30.420.150">
    <property type="entry name" value="Exopolyphosphatase. Domain 2"/>
    <property type="match status" value="1"/>
</dbReference>
<sequence>MGRKRSIGACSVSTTAARSSASSSCAYPAAASDTGATVGPSGGRGSLKAASLFPAPVPEPLVPAITTASKPLMTPGPGQYDVHTTKAVDTIKHRPPHWSLNERPRHLPRDMPTWINTTISQRVASGPDPAKLKLADLTRRGKIVLGNRAKHLGGVSERFTSFGGYRGSPGCGKDATREEPLEYNYIFRPNGHPVLSKPPRWSMMARTEKGSITDLPCDRSIVFNHPRKEWYGAAACCLYPFPDQGPMTYLGNHDDRPAPGAPLVDGSALANQPVLNDDKLDTGNLPSTRIKARAIRLLKALLLLHATFCCQPVFTSVVSWVYECGSSRELRELPLSPTAAPSVKRRLDQPPESSGSRTPDRSFETMALKWSDDFNEEEEAMETGTVVKARESPVSPLRARLWKIEQWLIKHVWTLVAFVTIGVIVYGLIFVTTRMSAREQDQSGFLARQGPITYKVIFDAGSTGSRVQVFKFEELGNKVKLDPVSPDALTLFRKVDGGLSNYADDPEGCKAGLRWLVDEAITNVPEAKGAQVVVSATAGLRMLSADKAEKLLEATRDVMTESPFALRSDEDVYIMDGVDEARFQWMTVDFAYRYAGLPSAVIDLGGGSVQLAYGINNKLLTPSVRAEYGSYLTPLDKTRSLYVHSWLGYGLKAARRKVLEVNINGTNPCVVPDSDLPALYEYSGATMELIADDQDPTTRGSRCMDTVKVAMNLARECGTDSDRCAFDGKWLGPVTANQYTFRLYSYIFDRAQQHGLIPEGDFQAVVTVAEFRALADKLCRAGADGDPWACMDMTYILTLLSDGFGLDNEQAVVVANKLQYGDFQLEAAWPLGAAVDRLNSDNAV</sequence>
<evidence type="ECO:0000313" key="7">
    <source>
        <dbReference type="EMBL" id="KAF4699268.1"/>
    </source>
</evidence>
<dbReference type="PANTHER" id="PTHR11782:SF83">
    <property type="entry name" value="GUANOSINE-DIPHOSPHATASE"/>
    <property type="match status" value="1"/>
</dbReference>
<dbReference type="Gene3D" id="3.30.420.40">
    <property type="match status" value="1"/>
</dbReference>